<dbReference type="InterPro" id="IPR007679">
    <property type="entry name" value="DUF569"/>
</dbReference>
<dbReference type="eggNOG" id="ENOG502R5ZH">
    <property type="taxonomic scope" value="Eukaryota"/>
</dbReference>
<protein>
    <submittedName>
        <fullName evidence="3">Uncharacterized protein</fullName>
    </submittedName>
</protein>
<dbReference type="InParanoid" id="A0A1D6FVL7"/>
<sequence>MEVFNGVRFVRLRCCARRGKYLAAGSDGSSVCLTGQRGVHNAVWAVHHAAGPDGGPCVLLRGAYGRYLLATSAQAGTGPSHGVVTAQDGLGGATPLPGMLWQAIPRRSTFVIRSGTGRYLRANGRYLRWRRAVTSAGDNGSTMMQWDIENVPISMTRPCILDPTYQLTHARRRPLTESEVARQIRYVRGETDGSVNEGAWRTMQLNTHNLMQLRLTLACRLGASMDVTRTTLCVRAGRYAHLSPLLVDLPIGNDPIDIVILNHGTEGGTLSSESSDQIRLVDRADNDLRYPDLHAPRVLDSSKVSNKNEQRTTI</sequence>
<dbReference type="InterPro" id="IPR008999">
    <property type="entry name" value="Actin-crosslinking"/>
</dbReference>
<name>A0A1D6FVL7_MAIZE</name>
<dbReference type="PANTHER" id="PTHR31205:SF11">
    <property type="entry name" value="OS05G0115500 PROTEIN"/>
    <property type="match status" value="1"/>
</dbReference>
<evidence type="ECO:0000259" key="2">
    <source>
        <dbReference type="Pfam" id="PF22932"/>
    </source>
</evidence>
<dbReference type="OMA" id="WQAIPRR"/>
<dbReference type="Pfam" id="PF04601">
    <property type="entry name" value="DUF569"/>
    <property type="match status" value="1"/>
</dbReference>
<dbReference type="STRING" id="4577.A0A1D6FVL7"/>
<reference evidence="3" key="1">
    <citation type="submission" date="2015-12" db="EMBL/GenBank/DDBJ databases">
        <title>Update maize B73 reference genome by single molecule sequencing technologies.</title>
        <authorList>
            <consortium name="Maize Genome Sequencing Project"/>
            <person name="Ware D."/>
        </authorList>
    </citation>
    <scope>NUCLEOTIDE SEQUENCE</scope>
    <source>
        <tissue evidence="3">Seedling</tissue>
    </source>
</reference>
<evidence type="ECO:0000313" key="3">
    <source>
        <dbReference type="EMBL" id="AQK95485.1"/>
    </source>
</evidence>
<evidence type="ECO:0000259" key="1">
    <source>
        <dbReference type="Pfam" id="PF04601"/>
    </source>
</evidence>
<dbReference type="PaxDb" id="4577-GRMZM2G075000_P01"/>
<dbReference type="Pfam" id="PF22932">
    <property type="entry name" value="Ubiq_DUF_assoc"/>
    <property type="match status" value="1"/>
</dbReference>
<dbReference type="Gene3D" id="2.80.10.50">
    <property type="match status" value="1"/>
</dbReference>
<dbReference type="AlphaFoldDB" id="A0A1D6FVL7"/>
<dbReference type="EMBL" id="CM000784">
    <property type="protein sequence ID" value="AQK95485.1"/>
    <property type="molecule type" value="Genomic_DNA"/>
</dbReference>
<dbReference type="CDD" id="cd23340">
    <property type="entry name" value="beta-trefoil_FSCN_ACP-like"/>
    <property type="match status" value="1"/>
</dbReference>
<dbReference type="ExpressionAtlas" id="A0A1D6FVL7">
    <property type="expression patterns" value="baseline"/>
</dbReference>
<dbReference type="PANTHER" id="PTHR31205">
    <property type="entry name" value="ACTIN CROSS-LINKING PROTEIN (DUF569)"/>
    <property type="match status" value="1"/>
</dbReference>
<gene>
    <name evidence="3" type="ORF">ZEAMMB73_Zm00001d011040</name>
</gene>
<accession>A0A1D6FVL7</accession>
<proteinExistence type="predicted"/>
<dbReference type="FunCoup" id="A0A1D6FVL7">
    <property type="interactions" value="23"/>
</dbReference>
<dbReference type="SUPFAM" id="SSF50405">
    <property type="entry name" value="Actin-crosslinking proteins"/>
    <property type="match status" value="1"/>
</dbReference>
<feature type="domain" description="DUF569" evidence="2">
    <location>
        <begin position="181"/>
        <end position="261"/>
    </location>
</feature>
<organism evidence="3">
    <name type="scientific">Zea mays</name>
    <name type="common">Maize</name>
    <dbReference type="NCBI Taxonomy" id="4577"/>
    <lineage>
        <taxon>Eukaryota</taxon>
        <taxon>Viridiplantae</taxon>
        <taxon>Streptophyta</taxon>
        <taxon>Embryophyta</taxon>
        <taxon>Tracheophyta</taxon>
        <taxon>Spermatophyta</taxon>
        <taxon>Magnoliopsida</taxon>
        <taxon>Liliopsida</taxon>
        <taxon>Poales</taxon>
        <taxon>Poaceae</taxon>
        <taxon>PACMAD clade</taxon>
        <taxon>Panicoideae</taxon>
        <taxon>Andropogonodae</taxon>
        <taxon>Andropogoneae</taxon>
        <taxon>Tripsacinae</taxon>
        <taxon>Zea</taxon>
    </lineage>
</organism>
<dbReference type="InterPro" id="IPR054726">
    <property type="entry name" value="Ubiq_DUF569-assoc"/>
</dbReference>
<feature type="domain" description="DUF569" evidence="1">
    <location>
        <begin position="1"/>
        <end position="146"/>
    </location>
</feature>